<proteinExistence type="predicted"/>
<comment type="caution">
    <text evidence="5">The sequence shown here is derived from an EMBL/GenBank/DDBJ whole genome shotgun (WGS) entry which is preliminary data.</text>
</comment>
<dbReference type="InParanoid" id="A0A286U538"/>
<dbReference type="PROSITE" id="PS50294">
    <property type="entry name" value="WD_REPEATS_REGION"/>
    <property type="match status" value="8"/>
</dbReference>
<keyword evidence="2" id="KW-0677">Repeat</keyword>
<evidence type="ECO:0000313" key="5">
    <source>
        <dbReference type="EMBL" id="PAV14684.1"/>
    </source>
</evidence>
<dbReference type="InterPro" id="IPR056884">
    <property type="entry name" value="NPHP3-like_N"/>
</dbReference>
<dbReference type="SUPFAM" id="SSF50978">
    <property type="entry name" value="WD40 repeat-like"/>
    <property type="match status" value="2"/>
</dbReference>
<dbReference type="PROSITE" id="PS00678">
    <property type="entry name" value="WD_REPEATS_1"/>
    <property type="match status" value="5"/>
</dbReference>
<feature type="repeat" description="WD" evidence="3">
    <location>
        <begin position="1070"/>
        <end position="1111"/>
    </location>
</feature>
<evidence type="ECO:0000256" key="3">
    <source>
        <dbReference type="PROSITE-ProRule" id="PRU00221"/>
    </source>
</evidence>
<dbReference type="STRING" id="2282107.A0A286U538"/>
<dbReference type="InterPro" id="IPR015943">
    <property type="entry name" value="WD40/YVTN_repeat-like_dom_sf"/>
</dbReference>
<dbReference type="SMART" id="SM00382">
    <property type="entry name" value="AAA"/>
    <property type="match status" value="1"/>
</dbReference>
<dbReference type="PANTHER" id="PTHR19879">
    <property type="entry name" value="TRANSCRIPTION INITIATION FACTOR TFIID"/>
    <property type="match status" value="1"/>
</dbReference>
<feature type="repeat" description="WD" evidence="3">
    <location>
        <begin position="768"/>
        <end position="809"/>
    </location>
</feature>
<name>A0A286U538_9AGAM</name>
<dbReference type="CDD" id="cd00200">
    <property type="entry name" value="WD40"/>
    <property type="match status" value="1"/>
</dbReference>
<dbReference type="InterPro" id="IPR001680">
    <property type="entry name" value="WD40_rpt"/>
</dbReference>
<feature type="domain" description="NACHT" evidence="4">
    <location>
        <begin position="94"/>
        <end position="239"/>
    </location>
</feature>
<accession>A0A286U538</accession>
<feature type="repeat" description="WD" evidence="3">
    <location>
        <begin position="1026"/>
        <end position="1068"/>
    </location>
</feature>
<feature type="repeat" description="WD" evidence="3">
    <location>
        <begin position="1112"/>
        <end position="1153"/>
    </location>
</feature>
<dbReference type="InterPro" id="IPR020472">
    <property type="entry name" value="WD40_PAC1"/>
</dbReference>
<dbReference type="InterPro" id="IPR007111">
    <property type="entry name" value="NACHT_NTPase"/>
</dbReference>
<dbReference type="Gene3D" id="2.130.10.10">
    <property type="entry name" value="YVTN repeat-like/Quinoprotein amine dehydrogenase"/>
    <property type="match status" value="5"/>
</dbReference>
<dbReference type="EMBL" id="NBII01000012">
    <property type="protein sequence ID" value="PAV14684.1"/>
    <property type="molecule type" value="Genomic_DNA"/>
</dbReference>
<evidence type="ECO:0000256" key="2">
    <source>
        <dbReference type="ARBA" id="ARBA00022737"/>
    </source>
</evidence>
<feature type="repeat" description="WD" evidence="3">
    <location>
        <begin position="1198"/>
        <end position="1232"/>
    </location>
</feature>
<reference evidence="5 6" key="1">
    <citation type="journal article" date="2017" name="Mol. Ecol.">
        <title>Comparative and population genomic landscape of Phellinus noxius: A hypervariable fungus causing root rot in trees.</title>
        <authorList>
            <person name="Chung C.L."/>
            <person name="Lee T.J."/>
            <person name="Akiba M."/>
            <person name="Lee H.H."/>
            <person name="Kuo T.H."/>
            <person name="Liu D."/>
            <person name="Ke H.M."/>
            <person name="Yokoi T."/>
            <person name="Roa M.B."/>
            <person name="Lu M.J."/>
            <person name="Chang Y.Y."/>
            <person name="Ann P.J."/>
            <person name="Tsai J.N."/>
            <person name="Chen C.Y."/>
            <person name="Tzean S.S."/>
            <person name="Ota Y."/>
            <person name="Hattori T."/>
            <person name="Sahashi N."/>
            <person name="Liou R.F."/>
            <person name="Kikuchi T."/>
            <person name="Tsai I.J."/>
        </authorList>
    </citation>
    <scope>NUCLEOTIDE SEQUENCE [LARGE SCALE GENOMIC DNA]</scope>
    <source>
        <strain evidence="5 6">FFPRI411160</strain>
    </source>
</reference>
<feature type="repeat" description="WD" evidence="3">
    <location>
        <begin position="1155"/>
        <end position="1196"/>
    </location>
</feature>
<organism evidence="5 6">
    <name type="scientific">Pyrrhoderma noxium</name>
    <dbReference type="NCBI Taxonomy" id="2282107"/>
    <lineage>
        <taxon>Eukaryota</taxon>
        <taxon>Fungi</taxon>
        <taxon>Dikarya</taxon>
        <taxon>Basidiomycota</taxon>
        <taxon>Agaricomycotina</taxon>
        <taxon>Agaricomycetes</taxon>
        <taxon>Hymenochaetales</taxon>
        <taxon>Hymenochaetaceae</taxon>
        <taxon>Pyrrhoderma</taxon>
    </lineage>
</organism>
<dbReference type="PANTHER" id="PTHR19879:SF9">
    <property type="entry name" value="TRANSCRIPTION INITIATION FACTOR TFIID SUBUNIT 5"/>
    <property type="match status" value="1"/>
</dbReference>
<dbReference type="Proteomes" id="UP000217199">
    <property type="component" value="Unassembled WGS sequence"/>
</dbReference>
<dbReference type="InterPro" id="IPR036322">
    <property type="entry name" value="WD40_repeat_dom_sf"/>
</dbReference>
<keyword evidence="5" id="KW-0675">Receptor</keyword>
<evidence type="ECO:0000259" key="4">
    <source>
        <dbReference type="PROSITE" id="PS50837"/>
    </source>
</evidence>
<sequence length="1298" mass="145760">MPFTQSGSSSSATFGTYHDISGTGNTISNVTHVRNVYNQDNQDSSEHGALKRDLKNVLNPSIFTGDHRPECLENTREKTLEDIYDWANAKERPNVLLLIGAAGTGKSTIATTVAGAYQRKGQLGCHMFFVRERSHPGNVLQTIAYLLAEYSQPIAKSLSEQLKKSGNLDSSNLKVKFDILLQQPLSTVATEVGHPVLIVLDALDECGTPEQRQSLLHVLRDCLPALPVNFRVLITSRPDEDIDTLISSSRFQIMELDQHSDESKVNVKTYIKFQFDQMRSSRKLKVPSDCDWDNSIQTLSESADGLFIWASTAVKFVEGEISSRYRYFHNLVCNATSLKLDELYTTILSQVSKWNEGDQETLKNIFSLILFAKRPLLDREINEILDVEMDVTSNLLSYFRSLVRYEEGQPIRIYHASFYDYLISCEGRAWHIDVGMERANIASRCLKRMGDSLKYNICNLQSGLLNSNVLNLDERVAQCIPPSLEYTCCNWAHHLRDVSFSQELCSRLQSFAHNQLLFWFEVLSLTNTFDNNVGPALQFAIDWVGNNDPELSSFLRDAYRQASTYSEPISMSALQVYNSLLPLTREDSRMSIHYAKYASTGCRVEYIGRKRRNDCIKTIRVDRKREREWRWGWGQIWGTSLPSPLTFSPDGTRILSDPERVFCVWEATSGKLIAGPLTGDDKSDALTATYSPDGRYIIVASEGGIIRKWDAFTNCPVWEREMDTKQVDLSWVVSAVFSPDAKSIVFGDCEGTILVFNVDTGEQVGEPLKGHTESVRRLSFSSDGQCFVSGSDDMAINIWDVDRRKVKISPLKKHTKAVTAVNFSPSGSNVVSGSKDRTILIWGAFTGEVLREIECEGEVNSVTYSPNELYILAGGWGWIRMWKVEDVTAPPKVFQVDDSILRVAFSPDSSRFVSLSDRRDEIQIWDASWGEEETTTTFGEQGLIYSMALSPSGKFIVSGSRDGSIYLWNVCSGELVKKLELRSDVRSVSFSPVNKKLIAFGTWDETGTRTGTVEVWDVTNEEPVTIGNHKDSVSSVAFSLPDGNHVASGSWDETIRIWNVESRELAVGPLIGHEDWVQAVAYSPDGLRLVSGSYDNTVRIWNSETGQLLSTLNGHSSSIYSVACSFDGSRIVSGSFDKTIRVWNAESGEIIGEPITGHDSRVISVCFSQDGKRILSGSSDYTARVWDTDTGKPLFPPFRGHTGWIHSVCFFPDGTRFATGSFDGTIRIWTLDEIPNETNWRLIHSGWVVGENGELMMWIPMDLRDRVCGHRDISMLNRSFYIKLHFGTERNTSRNIQV</sequence>
<protein>
    <submittedName>
        <fullName evidence="5">Nucleotide-binding-oligomerization-domain like receptor</fullName>
    </submittedName>
</protein>
<dbReference type="InterPro" id="IPR003593">
    <property type="entry name" value="AAA+_ATPase"/>
</dbReference>
<dbReference type="InterPro" id="IPR019775">
    <property type="entry name" value="WD40_repeat_CS"/>
</dbReference>
<dbReference type="PROSITE" id="PS50837">
    <property type="entry name" value="NACHT"/>
    <property type="match status" value="1"/>
</dbReference>
<dbReference type="OrthoDB" id="2745818at2759"/>
<dbReference type="InterPro" id="IPR027417">
    <property type="entry name" value="P-loop_NTPase"/>
</dbReference>
<evidence type="ECO:0000256" key="1">
    <source>
        <dbReference type="ARBA" id="ARBA00022574"/>
    </source>
</evidence>
<dbReference type="Pfam" id="PF24883">
    <property type="entry name" value="NPHP3_N"/>
    <property type="match status" value="1"/>
</dbReference>
<keyword evidence="1 3" id="KW-0853">WD repeat</keyword>
<dbReference type="SMART" id="SM00320">
    <property type="entry name" value="WD40"/>
    <property type="match status" value="13"/>
</dbReference>
<evidence type="ECO:0000313" key="6">
    <source>
        <dbReference type="Proteomes" id="UP000217199"/>
    </source>
</evidence>
<keyword evidence="6" id="KW-1185">Reference proteome</keyword>
<dbReference type="Gene3D" id="3.40.50.300">
    <property type="entry name" value="P-loop containing nucleotide triphosphate hydrolases"/>
    <property type="match status" value="1"/>
</dbReference>
<gene>
    <name evidence="5" type="ORF">PNOK_0976200</name>
</gene>
<dbReference type="Pfam" id="PF00400">
    <property type="entry name" value="WD40"/>
    <property type="match status" value="10"/>
</dbReference>
<dbReference type="PRINTS" id="PR00320">
    <property type="entry name" value="GPROTEINBRPT"/>
</dbReference>
<feature type="repeat" description="WD" evidence="3">
    <location>
        <begin position="811"/>
        <end position="852"/>
    </location>
</feature>
<dbReference type="SUPFAM" id="SSF52540">
    <property type="entry name" value="P-loop containing nucleoside triphosphate hydrolases"/>
    <property type="match status" value="1"/>
</dbReference>
<dbReference type="PROSITE" id="PS50082">
    <property type="entry name" value="WD_REPEATS_2"/>
    <property type="match status" value="8"/>
</dbReference>
<feature type="repeat" description="WD" evidence="3">
    <location>
        <begin position="937"/>
        <end position="978"/>
    </location>
</feature>